<reference evidence="7 8" key="2">
    <citation type="submission" date="2017-07" db="EMBL/GenBank/DDBJ databases">
        <title>Candidatus Dactylopiibacterium carminicum, a nitrogen-fixing symbiont of the cochineal insect Dactylopius coccus and Dactylopius opuntiae (Hemiptera: Coccoidea: Dactylopiidae).</title>
        <authorList>
            <person name="Vera A."/>
        </authorList>
    </citation>
    <scope>NUCLEOTIDE SEQUENCE [LARGE SCALE GENOMIC DNA]</scope>
    <source>
        <strain evidence="7 8">NFDCM</strain>
    </source>
</reference>
<evidence type="ECO:0000256" key="5">
    <source>
        <dbReference type="SAM" id="Phobius"/>
    </source>
</evidence>
<dbReference type="InterPro" id="IPR059112">
    <property type="entry name" value="CysZ/EI24"/>
</dbReference>
<feature type="transmembrane region" description="Helical" evidence="5">
    <location>
        <begin position="111"/>
        <end position="129"/>
    </location>
</feature>
<name>A0A272EPA0_9RHOO</name>
<organism evidence="7 8">
    <name type="scientific">Candidatus Dactylopiibacterium carminicum</name>
    <dbReference type="NCBI Taxonomy" id="857335"/>
    <lineage>
        <taxon>Bacteria</taxon>
        <taxon>Pseudomonadati</taxon>
        <taxon>Pseudomonadota</taxon>
        <taxon>Betaproteobacteria</taxon>
        <taxon>Rhodocyclales</taxon>
        <taxon>Rhodocyclaceae</taxon>
        <taxon>Candidatus Dactylopiibacterium</taxon>
    </lineage>
</organism>
<protein>
    <recommendedName>
        <fullName evidence="10">EI24 domain-containing protein</fullName>
    </recommendedName>
</protein>
<sequence>MILWHMLWPTLLSVALWLTLLLSFGATLAGWLLHGLEAWPWLGRWILDAGADTRHMLLLAAQFVLWLMALPLIYVTAAFLVSAFAIGFMLEHVGGREYGELVRRQGGSMRGSVLNSMATLLLFLVLLAITLPLWFLPGLGILLSLLLVVWLNKRCYAYDALMLHADTVELLELPRRHRGSLWLLGLGCGVLGFVPILNLLVPALTGLAYVHYLLEALRIERRGG</sequence>
<dbReference type="EMBL" id="MDUX01000055">
    <property type="protein sequence ID" value="KAF7598281.1"/>
    <property type="molecule type" value="Genomic_DNA"/>
</dbReference>
<evidence type="ECO:0000313" key="9">
    <source>
        <dbReference type="Proteomes" id="UP000623509"/>
    </source>
</evidence>
<proteinExistence type="predicted"/>
<dbReference type="EMBL" id="NMRN01000054">
    <property type="protein sequence ID" value="PAS91921.1"/>
    <property type="molecule type" value="Genomic_DNA"/>
</dbReference>
<dbReference type="Proteomes" id="UP000216107">
    <property type="component" value="Unassembled WGS sequence"/>
</dbReference>
<accession>A0A272EPA0</accession>
<feature type="transmembrane region" description="Helical" evidence="5">
    <location>
        <begin position="181"/>
        <end position="214"/>
    </location>
</feature>
<reference evidence="6 9" key="1">
    <citation type="submission" date="2016-08" db="EMBL/GenBank/DDBJ databases">
        <title>Candidatus Dactylopiibacterium carminicum genome sequence.</title>
        <authorList>
            <person name="Ramirez-Puebla S.T."/>
            <person name="Ormeno-Orrillo E."/>
            <person name="Vera-Ponce De Leon A."/>
            <person name="Luis L."/>
            <person name="Sanchez-Flores A."/>
            <person name="Monica R."/>
            <person name="Martinez-Romero E."/>
        </authorList>
    </citation>
    <scope>NUCLEOTIDE SEQUENCE [LARGE SCALE GENOMIC DNA]</scope>
    <source>
        <strain evidence="6">END1</strain>
    </source>
</reference>
<dbReference type="AlphaFoldDB" id="A0A272EPA0"/>
<comment type="caution">
    <text evidence="7">The sequence shown here is derived from an EMBL/GenBank/DDBJ whole genome shotgun (WGS) entry which is preliminary data.</text>
</comment>
<feature type="transmembrane region" description="Helical" evidence="5">
    <location>
        <begin position="135"/>
        <end position="152"/>
    </location>
</feature>
<keyword evidence="4 5" id="KW-0472">Membrane</keyword>
<evidence type="ECO:0000256" key="1">
    <source>
        <dbReference type="ARBA" id="ARBA00004141"/>
    </source>
</evidence>
<evidence type="ECO:0000313" key="7">
    <source>
        <dbReference type="EMBL" id="PAS91921.1"/>
    </source>
</evidence>
<evidence type="ECO:0000256" key="2">
    <source>
        <dbReference type="ARBA" id="ARBA00022692"/>
    </source>
</evidence>
<keyword evidence="3 5" id="KW-1133">Transmembrane helix</keyword>
<gene>
    <name evidence="6" type="ORF">BGI27_14110</name>
    <name evidence="7" type="ORF">CGU29_13915</name>
</gene>
<evidence type="ECO:0000256" key="3">
    <source>
        <dbReference type="ARBA" id="ARBA00022989"/>
    </source>
</evidence>
<keyword evidence="9" id="KW-1185">Reference proteome</keyword>
<dbReference type="Pfam" id="PF07264">
    <property type="entry name" value="EI24"/>
    <property type="match status" value="1"/>
</dbReference>
<comment type="subcellular location">
    <subcellularLocation>
        <location evidence="1">Membrane</location>
        <topology evidence="1">Multi-pass membrane protein</topology>
    </subcellularLocation>
</comment>
<evidence type="ECO:0008006" key="10">
    <source>
        <dbReference type="Google" id="ProtNLM"/>
    </source>
</evidence>
<dbReference type="Proteomes" id="UP000623509">
    <property type="component" value="Unassembled WGS sequence"/>
</dbReference>
<evidence type="ECO:0000313" key="8">
    <source>
        <dbReference type="Proteomes" id="UP000216107"/>
    </source>
</evidence>
<feature type="transmembrane region" description="Helical" evidence="5">
    <location>
        <begin position="63"/>
        <end position="90"/>
    </location>
</feature>
<evidence type="ECO:0000313" key="6">
    <source>
        <dbReference type="EMBL" id="KAF7598281.1"/>
    </source>
</evidence>
<keyword evidence="2 5" id="KW-0812">Transmembrane</keyword>
<evidence type="ECO:0000256" key="4">
    <source>
        <dbReference type="ARBA" id="ARBA00023136"/>
    </source>
</evidence>